<comment type="caution">
    <text evidence="1">The sequence shown here is derived from an EMBL/GenBank/DDBJ whole genome shotgun (WGS) entry which is preliminary data.</text>
</comment>
<keyword evidence="2" id="KW-1185">Reference proteome</keyword>
<accession>A0ACC0U743</accession>
<gene>
    <name evidence="1" type="ORF">F5148DRAFT_1149969</name>
</gene>
<sequence>MTSLHAFFHNRDQAAFQRHLQTALPIHVNARDFLGRTVLHLASTSTARAATEYVRLLLAHPAVNVNLQDTESHWTALHRALYHGNITAAYAIHSVIFPILLLKRSEIDTSLKDFEGYRAFDVYNTTVEDTMPNKRASRRGLELYTWGTNRNASLGHGDTNDRSNPEQVVLMHRDVSQDDRRAQENIYFKLQPARVRDAQMSRLHTDLVLAEDNTRNPHSYRRSILRAYLPPSLWARITRLPLHLTAPFSRGVLSILPAGVRGTPPPHVQSSPRAIAGPLRRERVRGIAACKSASACWTDTEYTPGERITDSLDMTRVQFRFNPSQG</sequence>
<protein>
    <submittedName>
        <fullName evidence="1">Uncharacterized protein</fullName>
    </submittedName>
</protein>
<reference evidence="1" key="1">
    <citation type="submission" date="2021-03" db="EMBL/GenBank/DDBJ databases">
        <title>Evolutionary priming and transition to the ectomycorrhizal habit in an iconic lineage of mushroom-forming fungi: is preadaptation a requirement?</title>
        <authorList>
            <consortium name="DOE Joint Genome Institute"/>
            <person name="Looney B.P."/>
            <person name="Miyauchi S."/>
            <person name="Morin E."/>
            <person name="Drula E."/>
            <person name="Courty P.E."/>
            <person name="Chicoki N."/>
            <person name="Fauchery L."/>
            <person name="Kohler A."/>
            <person name="Kuo A."/>
            <person name="LaButti K."/>
            <person name="Pangilinan J."/>
            <person name="Lipzen A."/>
            <person name="Riley R."/>
            <person name="Andreopoulos W."/>
            <person name="He G."/>
            <person name="Johnson J."/>
            <person name="Barry K.W."/>
            <person name="Grigoriev I.V."/>
            <person name="Nagy L."/>
            <person name="Hibbett D."/>
            <person name="Henrissat B."/>
            <person name="Matheny P.B."/>
            <person name="Labbe J."/>
            <person name="Martin A.F."/>
        </authorList>
    </citation>
    <scope>NUCLEOTIDE SEQUENCE</scope>
    <source>
        <strain evidence="1">BPL698</strain>
    </source>
</reference>
<evidence type="ECO:0000313" key="1">
    <source>
        <dbReference type="EMBL" id="KAI9507165.1"/>
    </source>
</evidence>
<dbReference type="Proteomes" id="UP001207468">
    <property type="component" value="Unassembled WGS sequence"/>
</dbReference>
<name>A0ACC0U743_9AGAM</name>
<organism evidence="1 2">
    <name type="scientific">Russula earlei</name>
    <dbReference type="NCBI Taxonomy" id="71964"/>
    <lineage>
        <taxon>Eukaryota</taxon>
        <taxon>Fungi</taxon>
        <taxon>Dikarya</taxon>
        <taxon>Basidiomycota</taxon>
        <taxon>Agaricomycotina</taxon>
        <taxon>Agaricomycetes</taxon>
        <taxon>Russulales</taxon>
        <taxon>Russulaceae</taxon>
        <taxon>Russula</taxon>
    </lineage>
</organism>
<evidence type="ECO:0000313" key="2">
    <source>
        <dbReference type="Proteomes" id="UP001207468"/>
    </source>
</evidence>
<dbReference type="EMBL" id="JAGFNK010000138">
    <property type="protein sequence ID" value="KAI9507165.1"/>
    <property type="molecule type" value="Genomic_DNA"/>
</dbReference>
<proteinExistence type="predicted"/>